<organism evidence="11 12">
    <name type="scientific">Naumannella halotolerans</name>
    <dbReference type="NCBI Taxonomy" id="993414"/>
    <lineage>
        <taxon>Bacteria</taxon>
        <taxon>Bacillati</taxon>
        <taxon>Actinomycetota</taxon>
        <taxon>Actinomycetes</taxon>
        <taxon>Propionibacteriales</taxon>
        <taxon>Propionibacteriaceae</taxon>
        <taxon>Naumannella</taxon>
    </lineage>
</organism>
<feature type="compositionally biased region" description="Basic residues" evidence="8">
    <location>
        <begin position="193"/>
        <end position="206"/>
    </location>
</feature>
<evidence type="ECO:0000256" key="4">
    <source>
        <dbReference type="ARBA" id="ARBA00035245"/>
    </source>
</evidence>
<comment type="caution">
    <text evidence="11">The sequence shown here is derived from an EMBL/GenBank/DDBJ whole genome shotgun (WGS) entry which is preliminary data.</text>
</comment>
<evidence type="ECO:0000256" key="7">
    <source>
        <dbReference type="RuleBase" id="RU003930"/>
    </source>
</evidence>
<dbReference type="HAMAP" id="MF_01333_B">
    <property type="entry name" value="Ribosomal_uL5_B"/>
    <property type="match status" value="1"/>
</dbReference>
<dbReference type="SUPFAM" id="SSF55282">
    <property type="entry name" value="RL5-like"/>
    <property type="match status" value="1"/>
</dbReference>
<keyword evidence="12" id="KW-1185">Reference proteome</keyword>
<proteinExistence type="inferred from homology"/>
<evidence type="ECO:0000259" key="9">
    <source>
        <dbReference type="Pfam" id="PF00281"/>
    </source>
</evidence>
<dbReference type="OrthoDB" id="9806626at2"/>
<dbReference type="PIRSF" id="PIRSF002161">
    <property type="entry name" value="Ribosomal_L5"/>
    <property type="match status" value="1"/>
</dbReference>
<dbReference type="Pfam" id="PF00673">
    <property type="entry name" value="Ribosomal_L5_C"/>
    <property type="match status" value="1"/>
</dbReference>
<dbReference type="Proteomes" id="UP000295371">
    <property type="component" value="Unassembled WGS sequence"/>
</dbReference>
<feature type="domain" description="Large ribosomal subunit protein uL5 N-terminal" evidence="9">
    <location>
        <begin position="33"/>
        <end position="89"/>
    </location>
</feature>
<dbReference type="AlphaFoldDB" id="A0A4R7J9T3"/>
<dbReference type="InterPro" id="IPR022803">
    <property type="entry name" value="Ribosomal_uL5_dom_sf"/>
</dbReference>
<evidence type="ECO:0000256" key="2">
    <source>
        <dbReference type="ARBA" id="ARBA00022980"/>
    </source>
</evidence>
<dbReference type="GO" id="GO:0006412">
    <property type="term" value="P:translation"/>
    <property type="evidence" value="ECO:0007669"/>
    <property type="project" value="UniProtKB-UniRule"/>
</dbReference>
<sequence length="206" mass="23257">MTATTTERTLPRLQQRYRDEVVPALQNEFNYANPMQIPGLVKVVVNMGVGEAARDSKLIDGAIRDLTTITGQKPQVTKARKSIAQFKLREGQPIGAHVTLRNTRMWEFADRLLSLALPRIRDFRGLNSHQFDGQGNYTFGLTEQVMFHEIDPDKIDRSRGMDITFVTSATNDDEGRALLKNLGFPFNDNPKPAKARRSGPAYARRK</sequence>
<comment type="similarity">
    <text evidence="1 6 7">Belongs to the universal ribosomal protein uL5 family.</text>
</comment>
<dbReference type="RefSeq" id="WP_133754696.1">
    <property type="nucleotide sequence ID" value="NZ_CP171129.1"/>
</dbReference>
<name>A0A4R7J9T3_9ACTN</name>
<comment type="function">
    <text evidence="6">This is 1 of the proteins that bind and probably mediate the attachment of the 5S RNA into the large ribosomal subunit, where it forms part of the central protuberance. In the 70S ribosome it contacts protein S13 of the 30S subunit (bridge B1b), connecting the 2 subunits; this bridge is implicated in subunit movement. Contacts the P site tRNA; the 5S rRNA and some of its associated proteins might help stabilize positioning of ribosome-bound tRNAs.</text>
</comment>
<keyword evidence="6" id="KW-0820">tRNA-binding</keyword>
<dbReference type="InterPro" id="IPR020930">
    <property type="entry name" value="Ribosomal_uL5_bac-type"/>
</dbReference>
<dbReference type="Pfam" id="PF00281">
    <property type="entry name" value="Ribosomal_L5"/>
    <property type="match status" value="1"/>
</dbReference>
<evidence type="ECO:0000256" key="6">
    <source>
        <dbReference type="HAMAP-Rule" id="MF_01333"/>
    </source>
</evidence>
<dbReference type="InterPro" id="IPR031310">
    <property type="entry name" value="Ribosomal_uL5_N"/>
</dbReference>
<reference evidence="11 12" key="1">
    <citation type="submission" date="2019-03" db="EMBL/GenBank/DDBJ databases">
        <title>Genomic Encyclopedia of Archaeal and Bacterial Type Strains, Phase II (KMG-II): from individual species to whole genera.</title>
        <authorList>
            <person name="Goeker M."/>
        </authorList>
    </citation>
    <scope>NUCLEOTIDE SEQUENCE [LARGE SCALE GENOMIC DNA]</scope>
    <source>
        <strain evidence="11 12">DSM 24323</strain>
    </source>
</reference>
<comment type="subunit">
    <text evidence="6">Part of the 50S ribosomal subunit; part of the 5S rRNA/L5/L18/L25 subcomplex. Contacts the 5S rRNA and the P site tRNA. Forms a bridge to the 30S subunit in the 70S ribosome.</text>
</comment>
<dbReference type="PANTHER" id="PTHR11994">
    <property type="entry name" value="60S RIBOSOMAL PROTEIN L11-RELATED"/>
    <property type="match status" value="1"/>
</dbReference>
<accession>A0A4R7J9T3</accession>
<evidence type="ECO:0000256" key="3">
    <source>
        <dbReference type="ARBA" id="ARBA00023274"/>
    </source>
</evidence>
<keyword evidence="6" id="KW-0699">rRNA-binding</keyword>
<dbReference type="InterPro" id="IPR002132">
    <property type="entry name" value="Ribosomal_uL5"/>
</dbReference>
<evidence type="ECO:0000259" key="10">
    <source>
        <dbReference type="Pfam" id="PF00673"/>
    </source>
</evidence>
<dbReference type="GO" id="GO:1990904">
    <property type="term" value="C:ribonucleoprotein complex"/>
    <property type="evidence" value="ECO:0007669"/>
    <property type="project" value="UniProtKB-KW"/>
</dbReference>
<protein>
    <recommendedName>
        <fullName evidence="4 6">Large ribosomal subunit protein uL5</fullName>
    </recommendedName>
</protein>
<dbReference type="GO" id="GO:0003735">
    <property type="term" value="F:structural constituent of ribosome"/>
    <property type="evidence" value="ECO:0007669"/>
    <property type="project" value="InterPro"/>
</dbReference>
<dbReference type="NCBIfam" id="NF000585">
    <property type="entry name" value="PRK00010.1"/>
    <property type="match status" value="1"/>
</dbReference>
<evidence type="ECO:0000313" key="12">
    <source>
        <dbReference type="Proteomes" id="UP000295371"/>
    </source>
</evidence>
<gene>
    <name evidence="6" type="primary">rplE</name>
    <name evidence="11" type="ORF">CLV29_1958</name>
</gene>
<dbReference type="GO" id="GO:0019843">
    <property type="term" value="F:rRNA binding"/>
    <property type="evidence" value="ECO:0007669"/>
    <property type="project" value="UniProtKB-UniRule"/>
</dbReference>
<keyword evidence="3 6" id="KW-0687">Ribonucleoprotein</keyword>
<evidence type="ECO:0000313" key="11">
    <source>
        <dbReference type="EMBL" id="TDT34300.1"/>
    </source>
</evidence>
<keyword evidence="6" id="KW-0694">RNA-binding</keyword>
<dbReference type="FunFam" id="3.30.1440.10:FF:000001">
    <property type="entry name" value="50S ribosomal protein L5"/>
    <property type="match status" value="1"/>
</dbReference>
<comment type="function">
    <text evidence="5">This is one of the proteins that bind and probably mediate the attachment of the 5S RNA into the large ribosomal subunit, where it forms part of the central protuberance. In the 70S ribosome it contacts protein S13 of the 30S subunit (bridge B1b), connecting the 2 subunits; this bridge is implicated in subunit movement. Contacts the P site tRNA; the 5S rRNA and some of its associated proteins might help stabilize positioning of ribosome-bound tRNAs.</text>
</comment>
<evidence type="ECO:0000256" key="5">
    <source>
        <dbReference type="ARBA" id="ARBA00058604"/>
    </source>
</evidence>
<dbReference type="Gene3D" id="3.30.1440.10">
    <property type="match status" value="1"/>
</dbReference>
<dbReference type="GO" id="GO:0000049">
    <property type="term" value="F:tRNA binding"/>
    <property type="evidence" value="ECO:0007669"/>
    <property type="project" value="UniProtKB-UniRule"/>
</dbReference>
<dbReference type="GO" id="GO:0005840">
    <property type="term" value="C:ribosome"/>
    <property type="evidence" value="ECO:0007669"/>
    <property type="project" value="UniProtKB-KW"/>
</dbReference>
<evidence type="ECO:0000256" key="8">
    <source>
        <dbReference type="SAM" id="MobiDB-lite"/>
    </source>
</evidence>
<keyword evidence="2 6" id="KW-0689">Ribosomal protein</keyword>
<feature type="region of interest" description="Disordered" evidence="8">
    <location>
        <begin position="186"/>
        <end position="206"/>
    </location>
</feature>
<evidence type="ECO:0000256" key="1">
    <source>
        <dbReference type="ARBA" id="ARBA00008553"/>
    </source>
</evidence>
<dbReference type="InterPro" id="IPR031309">
    <property type="entry name" value="Ribosomal_uL5_C"/>
</dbReference>
<dbReference type="EMBL" id="SOAW01000001">
    <property type="protein sequence ID" value="TDT34300.1"/>
    <property type="molecule type" value="Genomic_DNA"/>
</dbReference>
<feature type="domain" description="Large ribosomal subunit protein uL5 C-terminal" evidence="10">
    <location>
        <begin position="93"/>
        <end position="186"/>
    </location>
</feature>